<evidence type="ECO:0000313" key="2">
    <source>
        <dbReference type="EMBL" id="AJE44055.1"/>
    </source>
</evidence>
<proteinExistence type="predicted"/>
<dbReference type="EMBL" id="CP023747">
    <property type="protein sequence ID" value="QEV42544.1"/>
    <property type="molecule type" value="Genomic_DNA"/>
</dbReference>
<organism evidence="2 4">
    <name type="scientific">Streptomyces nodosus</name>
    <dbReference type="NCBI Taxonomy" id="40318"/>
    <lineage>
        <taxon>Bacteria</taxon>
        <taxon>Bacillati</taxon>
        <taxon>Actinomycetota</taxon>
        <taxon>Actinomycetes</taxon>
        <taxon>Kitasatosporales</taxon>
        <taxon>Streptomycetaceae</taxon>
        <taxon>Streptomyces</taxon>
    </lineage>
</organism>
<evidence type="ECO:0000313" key="4">
    <source>
        <dbReference type="Proteomes" id="UP000031526"/>
    </source>
</evidence>
<dbReference type="RefSeq" id="WP_043446789.1">
    <property type="nucleotide sequence ID" value="NZ_CP009313.1"/>
</dbReference>
<feature type="region of interest" description="Disordered" evidence="1">
    <location>
        <begin position="113"/>
        <end position="139"/>
    </location>
</feature>
<protein>
    <submittedName>
        <fullName evidence="2">Uncharacterized protein</fullName>
    </submittedName>
</protein>
<dbReference type="STRING" id="40318.SNOD_31700"/>
<evidence type="ECO:0000313" key="3">
    <source>
        <dbReference type="EMBL" id="QEV42544.1"/>
    </source>
</evidence>
<evidence type="ECO:0000313" key="5">
    <source>
        <dbReference type="Proteomes" id="UP000325763"/>
    </source>
</evidence>
<dbReference type="KEGG" id="snq:CP978_31990"/>
<accession>A0A0B5DRX8</accession>
<gene>
    <name evidence="3" type="ORF">CP978_31990</name>
    <name evidence="2" type="ORF">SNOD_31700</name>
</gene>
<keyword evidence="4" id="KW-1185">Reference proteome</keyword>
<dbReference type="EMBL" id="CP009313">
    <property type="protein sequence ID" value="AJE44055.1"/>
    <property type="molecule type" value="Genomic_DNA"/>
</dbReference>
<dbReference type="HOGENOM" id="CLU_1844016_0_0_11"/>
<sequence length="139" mass="13896">MHRSQRTAPRAGGRPSTAAVIGVLLAALLSLVGAAGTDSAPLPPTGTATAYAAAVLHSGDRGPSADDGYVASRVAPARTERGVRGERSAPPAHAVAILRCVVVAPRAAARNLPSFADPRTGTRDAAPRCGRAPPPPPGT</sequence>
<dbReference type="Proteomes" id="UP000325763">
    <property type="component" value="Chromosome"/>
</dbReference>
<reference evidence="3 5" key="3">
    <citation type="submission" date="2017-09" db="EMBL/GenBank/DDBJ databases">
        <title>Streptomyces genome completion.</title>
        <authorList>
            <person name="Lee N."/>
            <person name="Cho B.-K."/>
        </authorList>
    </citation>
    <scope>NUCLEOTIDE SEQUENCE [LARGE SCALE GENOMIC DNA]</scope>
    <source>
        <strain evidence="3 5">ATCC 14899</strain>
    </source>
</reference>
<name>A0A0B5DRX8_9ACTN</name>
<dbReference type="Proteomes" id="UP000031526">
    <property type="component" value="Chromosome"/>
</dbReference>
<reference evidence="4" key="1">
    <citation type="submission" date="2014-09" db="EMBL/GenBank/DDBJ databases">
        <title>Sequence of the Streptomyces nodosus genome.</title>
        <authorList>
            <person name="Sweeney P."/>
            <person name="Stephens N."/>
            <person name="Murphy C."/>
            <person name="Caffrey P."/>
        </authorList>
    </citation>
    <scope>NUCLEOTIDE SEQUENCE [LARGE SCALE GENOMIC DNA]</scope>
    <source>
        <strain evidence="4">ATCC 14899</strain>
    </source>
</reference>
<evidence type="ECO:0000256" key="1">
    <source>
        <dbReference type="SAM" id="MobiDB-lite"/>
    </source>
</evidence>
<reference evidence="2 4" key="2">
    <citation type="journal article" date="2016" name="Appl. Microbiol. Biotechnol.">
        <title>Exploiting the genome sequence of Streptomyces nodosus for enhanced antibiotic production.</title>
        <authorList>
            <person name="Sweeney P."/>
            <person name="Murphy C.D."/>
            <person name="Caffrey P."/>
        </authorList>
    </citation>
    <scope>NUCLEOTIDE SEQUENCE [LARGE SCALE GENOMIC DNA]</scope>
    <source>
        <strain evidence="2 4">ATCC 14899</strain>
    </source>
</reference>
<dbReference type="AlphaFoldDB" id="A0A0B5DRX8"/>